<protein>
    <submittedName>
        <fullName evidence="5">MarR family transcriptional regulator</fullName>
    </submittedName>
</protein>
<keyword evidence="3" id="KW-0804">Transcription</keyword>
<dbReference type="SMART" id="SM00347">
    <property type="entry name" value="HTH_MARR"/>
    <property type="match status" value="1"/>
</dbReference>
<dbReference type="RefSeq" id="WP_148602882.1">
    <property type="nucleotide sequence ID" value="NZ_RXYB01000004.1"/>
</dbReference>
<dbReference type="PROSITE" id="PS50995">
    <property type="entry name" value="HTH_MARR_2"/>
    <property type="match status" value="1"/>
</dbReference>
<evidence type="ECO:0000313" key="5">
    <source>
        <dbReference type="EMBL" id="MBC3796053.1"/>
    </source>
</evidence>
<keyword evidence="2" id="KW-0238">DNA-binding</keyword>
<comment type="caution">
    <text evidence="5">The sequence shown here is derived from an EMBL/GenBank/DDBJ whole genome shotgun (WGS) entry which is preliminary data.</text>
</comment>
<dbReference type="PANTHER" id="PTHR42756:SF1">
    <property type="entry name" value="TRANSCRIPTIONAL REPRESSOR OF EMRAB OPERON"/>
    <property type="match status" value="1"/>
</dbReference>
<dbReference type="PRINTS" id="PR00598">
    <property type="entry name" value="HTHMARR"/>
</dbReference>
<evidence type="ECO:0000259" key="4">
    <source>
        <dbReference type="PROSITE" id="PS50995"/>
    </source>
</evidence>
<dbReference type="EMBL" id="WJBB01000003">
    <property type="protein sequence ID" value="MBC3796053.1"/>
    <property type="molecule type" value="Genomic_DNA"/>
</dbReference>
<dbReference type="Pfam" id="PF01047">
    <property type="entry name" value="MarR"/>
    <property type="match status" value="1"/>
</dbReference>
<evidence type="ECO:0000256" key="1">
    <source>
        <dbReference type="ARBA" id="ARBA00023015"/>
    </source>
</evidence>
<evidence type="ECO:0000256" key="3">
    <source>
        <dbReference type="ARBA" id="ARBA00023163"/>
    </source>
</evidence>
<name>A0ABR6WHW1_9FIRM</name>
<dbReference type="Gene3D" id="1.10.10.10">
    <property type="entry name" value="Winged helix-like DNA-binding domain superfamily/Winged helix DNA-binding domain"/>
    <property type="match status" value="1"/>
</dbReference>
<keyword evidence="1" id="KW-0805">Transcription regulation</keyword>
<reference evidence="5 6" key="1">
    <citation type="journal article" date="2020" name="mSystems">
        <title>Defining Genomic and Predicted Metabolic Features of the Acetobacterium Genus.</title>
        <authorList>
            <person name="Ross D.E."/>
            <person name="Marshall C.W."/>
            <person name="Gulliver D."/>
            <person name="May H.D."/>
            <person name="Norman R.S."/>
        </authorList>
    </citation>
    <scope>NUCLEOTIDE SEQUENCE [LARGE SCALE GENOMIC DNA]</scope>
    <source>
        <strain evidence="5 6">DSM 9173</strain>
    </source>
</reference>
<dbReference type="InterPro" id="IPR000835">
    <property type="entry name" value="HTH_MarR-typ"/>
</dbReference>
<evidence type="ECO:0000313" key="6">
    <source>
        <dbReference type="Proteomes" id="UP000653358"/>
    </source>
</evidence>
<sequence length="149" mass="17001">MLYNQEDKLDLALLIAMSRTTQSLQRRSATILKDSGLTITQFGVLEALYHKGDMTITEIIERLLSTSGNMTVVINNLEKEQFVSRYVNPKDRRSALIAITEKGRSRVEAIFPSHLQDLKECFSVYSPDEKEQLLVLLKKLAAKNKRETK</sequence>
<proteinExistence type="predicted"/>
<dbReference type="InterPro" id="IPR036388">
    <property type="entry name" value="WH-like_DNA-bd_sf"/>
</dbReference>
<dbReference type="PANTHER" id="PTHR42756">
    <property type="entry name" value="TRANSCRIPTIONAL REGULATOR, MARR"/>
    <property type="match status" value="1"/>
</dbReference>
<organism evidence="5 6">
    <name type="scientific">Acetobacterium tundrae</name>
    <dbReference type="NCBI Taxonomy" id="132932"/>
    <lineage>
        <taxon>Bacteria</taxon>
        <taxon>Bacillati</taxon>
        <taxon>Bacillota</taxon>
        <taxon>Clostridia</taxon>
        <taxon>Eubacteriales</taxon>
        <taxon>Eubacteriaceae</taxon>
        <taxon>Acetobacterium</taxon>
    </lineage>
</organism>
<evidence type="ECO:0000256" key="2">
    <source>
        <dbReference type="ARBA" id="ARBA00023125"/>
    </source>
</evidence>
<accession>A0ABR6WHW1</accession>
<gene>
    <name evidence="5" type="ORF">GH807_03180</name>
</gene>
<dbReference type="Proteomes" id="UP000653358">
    <property type="component" value="Unassembled WGS sequence"/>
</dbReference>
<dbReference type="InterPro" id="IPR036390">
    <property type="entry name" value="WH_DNA-bd_sf"/>
</dbReference>
<keyword evidence="6" id="KW-1185">Reference proteome</keyword>
<dbReference type="SUPFAM" id="SSF46785">
    <property type="entry name" value="Winged helix' DNA-binding domain"/>
    <property type="match status" value="1"/>
</dbReference>
<feature type="domain" description="HTH marR-type" evidence="4">
    <location>
        <begin position="10"/>
        <end position="142"/>
    </location>
</feature>